<evidence type="ECO:0000313" key="2">
    <source>
        <dbReference type="Proteomes" id="UP000095472"/>
    </source>
</evidence>
<evidence type="ECO:0000313" key="1">
    <source>
        <dbReference type="EMBL" id="XPM65443.1"/>
    </source>
</evidence>
<accession>A0ACD5GWS5</accession>
<reference evidence="1 2" key="1">
    <citation type="journal article" date="2016" name="Genome Announc.">
        <title>Draft Genome Sequence of the Thermotolerant Cyanobacterium Desertifilum sp. IPPAS B-1220.</title>
        <authorList>
            <person name="Mironov K.S."/>
            <person name="Sinetova M.A."/>
            <person name="Bolatkhan K."/>
            <person name="Zayadan B.K."/>
            <person name="Ustinova V.V."/>
            <person name="Kupriyanova E.V."/>
            <person name="Skrypnik A.N."/>
            <person name="Gogoleva N.E."/>
            <person name="Gogolev Y.V."/>
            <person name="Los D.A."/>
        </authorList>
    </citation>
    <scope>NUCLEOTIDE SEQUENCE [LARGE SCALE GENOMIC DNA]</scope>
    <source>
        <strain evidence="1 2">IPPAS B-1220</strain>
    </source>
</reference>
<name>A0ACD5GWS5_9CYAN</name>
<organism evidence="1 2">
    <name type="scientific">Desertifilum tharense IPPAS B-1220</name>
    <dbReference type="NCBI Taxonomy" id="1781255"/>
    <lineage>
        <taxon>Bacteria</taxon>
        <taxon>Bacillati</taxon>
        <taxon>Cyanobacteriota</taxon>
        <taxon>Cyanophyceae</taxon>
        <taxon>Desertifilales</taxon>
        <taxon>Desertifilaceae</taxon>
        <taxon>Desertifilum</taxon>
    </lineage>
</organism>
<dbReference type="EMBL" id="CP182909">
    <property type="protein sequence ID" value="XPM65443.1"/>
    <property type="molecule type" value="Genomic_DNA"/>
</dbReference>
<proteinExistence type="predicted"/>
<sequence>MIPAVAQTLAELLAGETSLVSTEQIDFNHPGLRAKPGPRLNLYCYHIRANHQGQINSLTSSGLTQWFDVSFLVSAWDDTALGEQRLLYETLMSLLQHCALEETHLAPALRGYGNLAIAVSSLHPTETVAIWTALGVPLRPALCVTVTIPVNLQPPYTRKSPNRICNLPVTPYLR</sequence>
<protein>
    <submittedName>
        <fullName evidence="1">Pvc16 family protein</fullName>
    </submittedName>
</protein>
<keyword evidence="2" id="KW-1185">Reference proteome</keyword>
<dbReference type="Proteomes" id="UP000095472">
    <property type="component" value="Chromosome"/>
</dbReference>
<gene>
    <name evidence="1" type="ORF">BH720_006970</name>
</gene>